<keyword evidence="2" id="KW-1185">Reference proteome</keyword>
<evidence type="ECO:0000313" key="1">
    <source>
        <dbReference type="EMBL" id="PBK87986.1"/>
    </source>
</evidence>
<evidence type="ECO:0000313" key="2">
    <source>
        <dbReference type="Proteomes" id="UP000217790"/>
    </source>
</evidence>
<dbReference type="Proteomes" id="UP000217790">
    <property type="component" value="Unassembled WGS sequence"/>
</dbReference>
<organism evidence="1 2">
    <name type="scientific">Armillaria gallica</name>
    <name type="common">Bulbous honey fungus</name>
    <name type="synonym">Armillaria bulbosa</name>
    <dbReference type="NCBI Taxonomy" id="47427"/>
    <lineage>
        <taxon>Eukaryota</taxon>
        <taxon>Fungi</taxon>
        <taxon>Dikarya</taxon>
        <taxon>Basidiomycota</taxon>
        <taxon>Agaricomycotina</taxon>
        <taxon>Agaricomycetes</taxon>
        <taxon>Agaricomycetidae</taxon>
        <taxon>Agaricales</taxon>
        <taxon>Marasmiineae</taxon>
        <taxon>Physalacriaceae</taxon>
        <taxon>Armillaria</taxon>
    </lineage>
</organism>
<protein>
    <submittedName>
        <fullName evidence="1">Uncharacterized protein</fullName>
    </submittedName>
</protein>
<dbReference type="InParanoid" id="A0A2H3DKL3"/>
<proteinExistence type="predicted"/>
<gene>
    <name evidence="1" type="ORF">ARMGADRAFT_438511</name>
</gene>
<dbReference type="EMBL" id="KZ293675">
    <property type="protein sequence ID" value="PBK87986.1"/>
    <property type="molecule type" value="Genomic_DNA"/>
</dbReference>
<sequence length="100" mass="10824">MTTTWPSVSRNPCATVTQVKTKGEFTRIMKLLPPTVVVAIDMGISKPKNTIVLSQLPQYTKEGGITIFCCNFSNHINGATAKSFFSAWGVCRGTSPRISG</sequence>
<accession>A0A2H3DKL3</accession>
<dbReference type="AlphaFoldDB" id="A0A2H3DKL3"/>
<dbReference type="OrthoDB" id="245563at2759"/>
<reference evidence="2" key="1">
    <citation type="journal article" date="2017" name="Nat. Ecol. Evol.">
        <title>Genome expansion and lineage-specific genetic innovations in the forest pathogenic fungi Armillaria.</title>
        <authorList>
            <person name="Sipos G."/>
            <person name="Prasanna A.N."/>
            <person name="Walter M.C."/>
            <person name="O'Connor E."/>
            <person name="Balint B."/>
            <person name="Krizsan K."/>
            <person name="Kiss B."/>
            <person name="Hess J."/>
            <person name="Varga T."/>
            <person name="Slot J."/>
            <person name="Riley R."/>
            <person name="Boka B."/>
            <person name="Rigling D."/>
            <person name="Barry K."/>
            <person name="Lee J."/>
            <person name="Mihaltcheva S."/>
            <person name="LaButti K."/>
            <person name="Lipzen A."/>
            <person name="Waldron R."/>
            <person name="Moloney N.M."/>
            <person name="Sperisen C."/>
            <person name="Kredics L."/>
            <person name="Vagvoelgyi C."/>
            <person name="Patrignani A."/>
            <person name="Fitzpatrick D."/>
            <person name="Nagy I."/>
            <person name="Doyle S."/>
            <person name="Anderson J.B."/>
            <person name="Grigoriev I.V."/>
            <person name="Gueldener U."/>
            <person name="Muensterkoetter M."/>
            <person name="Nagy L.G."/>
        </authorList>
    </citation>
    <scope>NUCLEOTIDE SEQUENCE [LARGE SCALE GENOMIC DNA]</scope>
    <source>
        <strain evidence="2">Ar21-2</strain>
    </source>
</reference>
<name>A0A2H3DKL3_ARMGA</name>